<sequence>MSQLKDFYIRIPKKLIFISFVLALMVDFVPVSGSLHWLPDITLLILIYWLATCPQYINLGMAFVAGLLVDIGTNGLLGSHALAYLLAAYPIIINHRQFGMQNYGFQAVLVFLAVSLAEVVLIMVGWLGVNKLPDWSVLAAPVLGAVLWLMINKLLTSVIHSQRFR</sequence>
<dbReference type="InterPro" id="IPR026034">
    <property type="entry name" value="MreD_proteobac"/>
</dbReference>
<protein>
    <submittedName>
        <fullName evidence="9">Rod shape-determining protein mreD</fullName>
    </submittedName>
</protein>
<dbReference type="PANTHER" id="PTHR37484">
    <property type="entry name" value="ROD SHAPE-DETERMINING PROTEIN MRED"/>
    <property type="match status" value="1"/>
</dbReference>
<dbReference type="EMBL" id="UFSO01000003">
    <property type="protein sequence ID" value="SSY80162.1"/>
    <property type="molecule type" value="Genomic_DNA"/>
</dbReference>
<feature type="transmembrane region" description="Helical" evidence="8">
    <location>
        <begin position="45"/>
        <end position="69"/>
    </location>
</feature>
<keyword evidence="6 8" id="KW-1133">Transmembrane helix</keyword>
<dbReference type="PANTHER" id="PTHR37484:SF1">
    <property type="entry name" value="ROD SHAPE-DETERMINING PROTEIN MRED"/>
    <property type="match status" value="1"/>
</dbReference>
<dbReference type="GO" id="GO:0008360">
    <property type="term" value="P:regulation of cell shape"/>
    <property type="evidence" value="ECO:0007669"/>
    <property type="project" value="UniProtKB-KW"/>
</dbReference>
<evidence type="ECO:0000256" key="3">
    <source>
        <dbReference type="ARBA" id="ARBA00022475"/>
    </source>
</evidence>
<evidence type="ECO:0000256" key="7">
    <source>
        <dbReference type="ARBA" id="ARBA00023136"/>
    </source>
</evidence>
<feature type="transmembrane region" description="Helical" evidence="8">
    <location>
        <begin position="15"/>
        <end position="38"/>
    </location>
</feature>
<evidence type="ECO:0000313" key="10">
    <source>
        <dbReference type="Proteomes" id="UP000254209"/>
    </source>
</evidence>
<evidence type="ECO:0000256" key="5">
    <source>
        <dbReference type="ARBA" id="ARBA00022960"/>
    </source>
</evidence>
<gene>
    <name evidence="9" type="primary">mreD</name>
    <name evidence="9" type="ORF">NCTC10283_01716</name>
</gene>
<dbReference type="Pfam" id="PF04093">
    <property type="entry name" value="MreD"/>
    <property type="match status" value="1"/>
</dbReference>
<keyword evidence="7 8" id="KW-0472">Membrane</keyword>
<evidence type="ECO:0000256" key="2">
    <source>
        <dbReference type="ARBA" id="ARBA00007776"/>
    </source>
</evidence>
<evidence type="ECO:0000256" key="1">
    <source>
        <dbReference type="ARBA" id="ARBA00004651"/>
    </source>
</evidence>
<accession>A0A376BT58</accession>
<evidence type="ECO:0000313" key="9">
    <source>
        <dbReference type="EMBL" id="SSY80162.1"/>
    </source>
</evidence>
<dbReference type="GO" id="GO:0005886">
    <property type="term" value="C:plasma membrane"/>
    <property type="evidence" value="ECO:0007669"/>
    <property type="project" value="UniProtKB-SubCell"/>
</dbReference>
<reference evidence="9 10" key="1">
    <citation type="submission" date="2018-06" db="EMBL/GenBank/DDBJ databases">
        <authorList>
            <consortium name="Pathogen Informatics"/>
            <person name="Doyle S."/>
        </authorList>
    </citation>
    <scope>NUCLEOTIDE SEQUENCE [LARGE SCALE GENOMIC DNA]</scope>
    <source>
        <strain evidence="9 10">NCTC10283</strain>
    </source>
</reference>
<proteinExistence type="inferred from homology"/>
<name>A0A376BT58_9NEIS</name>
<feature type="transmembrane region" description="Helical" evidence="8">
    <location>
        <begin position="105"/>
        <end position="129"/>
    </location>
</feature>
<dbReference type="AlphaFoldDB" id="A0A376BT58"/>
<dbReference type="NCBIfam" id="TIGR03426">
    <property type="entry name" value="shape_MreD"/>
    <property type="match status" value="1"/>
</dbReference>
<dbReference type="Proteomes" id="UP000254209">
    <property type="component" value="Unassembled WGS sequence"/>
</dbReference>
<evidence type="ECO:0000256" key="4">
    <source>
        <dbReference type="ARBA" id="ARBA00022692"/>
    </source>
</evidence>
<dbReference type="STRING" id="1120980.GCA_000745955_01445"/>
<keyword evidence="10" id="KW-1185">Reference proteome</keyword>
<feature type="transmembrane region" description="Helical" evidence="8">
    <location>
        <begin position="75"/>
        <end position="93"/>
    </location>
</feature>
<dbReference type="RefSeq" id="WP_034293116.1">
    <property type="nucleotide sequence ID" value="NZ_CP091519.2"/>
</dbReference>
<evidence type="ECO:0000256" key="6">
    <source>
        <dbReference type="ARBA" id="ARBA00022989"/>
    </source>
</evidence>
<feature type="transmembrane region" description="Helical" evidence="8">
    <location>
        <begin position="135"/>
        <end position="155"/>
    </location>
</feature>
<evidence type="ECO:0000256" key="8">
    <source>
        <dbReference type="SAM" id="Phobius"/>
    </source>
</evidence>
<dbReference type="InterPro" id="IPR007227">
    <property type="entry name" value="Cell_shape_determining_MreD"/>
</dbReference>
<comment type="subcellular location">
    <subcellularLocation>
        <location evidence="1">Cell membrane</location>
        <topology evidence="1">Multi-pass membrane protein</topology>
    </subcellularLocation>
</comment>
<keyword evidence="5" id="KW-0133">Cell shape</keyword>
<dbReference type="OrthoDB" id="5297408at2"/>
<organism evidence="9 10">
    <name type="scientific">Alysiella crassa</name>
    <dbReference type="NCBI Taxonomy" id="153491"/>
    <lineage>
        <taxon>Bacteria</taxon>
        <taxon>Pseudomonadati</taxon>
        <taxon>Pseudomonadota</taxon>
        <taxon>Betaproteobacteria</taxon>
        <taxon>Neisseriales</taxon>
        <taxon>Neisseriaceae</taxon>
        <taxon>Alysiella</taxon>
    </lineage>
</organism>
<comment type="similarity">
    <text evidence="2">Belongs to the MreD family.</text>
</comment>
<keyword evidence="4 8" id="KW-0812">Transmembrane</keyword>
<dbReference type="PIRSF" id="PIRSF018472">
    <property type="entry name" value="MreD_proteobac"/>
    <property type="match status" value="1"/>
</dbReference>
<keyword evidence="3" id="KW-1003">Cell membrane</keyword>